<feature type="compositionally biased region" description="Low complexity" evidence="1">
    <location>
        <begin position="147"/>
        <end position="173"/>
    </location>
</feature>
<reference evidence="2 3" key="1">
    <citation type="submission" date="2024-01" db="EMBL/GenBank/DDBJ databases">
        <title>The genomes of 5 underutilized Papilionoideae crops provide insights into root nodulation and disease resistance.</title>
        <authorList>
            <person name="Yuan L."/>
        </authorList>
    </citation>
    <scope>NUCLEOTIDE SEQUENCE [LARGE SCALE GENOMIC DNA]</scope>
    <source>
        <strain evidence="2">LY-2023</strain>
        <tissue evidence="2">Leaf</tissue>
    </source>
</reference>
<organism evidence="2 3">
    <name type="scientific">Clitoria ternatea</name>
    <name type="common">Butterfly pea</name>
    <dbReference type="NCBI Taxonomy" id="43366"/>
    <lineage>
        <taxon>Eukaryota</taxon>
        <taxon>Viridiplantae</taxon>
        <taxon>Streptophyta</taxon>
        <taxon>Embryophyta</taxon>
        <taxon>Tracheophyta</taxon>
        <taxon>Spermatophyta</taxon>
        <taxon>Magnoliopsida</taxon>
        <taxon>eudicotyledons</taxon>
        <taxon>Gunneridae</taxon>
        <taxon>Pentapetalae</taxon>
        <taxon>rosids</taxon>
        <taxon>fabids</taxon>
        <taxon>Fabales</taxon>
        <taxon>Fabaceae</taxon>
        <taxon>Papilionoideae</taxon>
        <taxon>50 kb inversion clade</taxon>
        <taxon>NPAAA clade</taxon>
        <taxon>indigoferoid/millettioid clade</taxon>
        <taxon>Phaseoleae</taxon>
        <taxon>Clitoria</taxon>
    </lineage>
</organism>
<feature type="region of interest" description="Disordered" evidence="1">
    <location>
        <begin position="105"/>
        <end position="217"/>
    </location>
</feature>
<evidence type="ECO:0000313" key="2">
    <source>
        <dbReference type="EMBL" id="KAK7309474.1"/>
    </source>
</evidence>
<gene>
    <name evidence="2" type="ORF">RJT34_06229</name>
</gene>
<sequence>MIIVLLKHTSSPSHKQHSSLHAIPTTTTMGFLDLSDTDDSAIEEIISQAQDACVLDQLSAINCSGITHSVLPTHLETRFRKLKSFPSTITPPTFDPKARSFSILTLKGNPQSPNFSPSKDNPHSGSSSSPSDSAKNKEQRERKPKHGSLSSPPFGSVSASSHSSEESSMSSMFRPTQKDKEQKEKCSSVKSLTSSPSPPRKSGCFWCSPGKKSKKKSKEILGVVNDFGSDELLSDLGSFSRKQQQKMLKKAMKEEEKISREAQKIVEWAKHASARMNVSDIEDEFSDD</sequence>
<protein>
    <submittedName>
        <fullName evidence="2">Uncharacterized protein</fullName>
    </submittedName>
</protein>
<evidence type="ECO:0000313" key="3">
    <source>
        <dbReference type="Proteomes" id="UP001359559"/>
    </source>
</evidence>
<dbReference type="PANTHER" id="PTHR35692">
    <property type="entry name" value="F26F24.11"/>
    <property type="match status" value="1"/>
</dbReference>
<dbReference type="EMBL" id="JAYKXN010000002">
    <property type="protein sequence ID" value="KAK7309474.1"/>
    <property type="molecule type" value="Genomic_DNA"/>
</dbReference>
<name>A0AAN9K5F5_CLITE</name>
<evidence type="ECO:0000256" key="1">
    <source>
        <dbReference type="SAM" id="MobiDB-lite"/>
    </source>
</evidence>
<dbReference type="Proteomes" id="UP001359559">
    <property type="component" value="Unassembled WGS sequence"/>
</dbReference>
<accession>A0AAN9K5F5</accession>
<dbReference type="AlphaFoldDB" id="A0AAN9K5F5"/>
<feature type="compositionally biased region" description="Basic and acidic residues" evidence="1">
    <location>
        <begin position="176"/>
        <end position="187"/>
    </location>
</feature>
<proteinExistence type="predicted"/>
<keyword evidence="3" id="KW-1185">Reference proteome</keyword>
<dbReference type="PANTHER" id="PTHR35692:SF1">
    <property type="entry name" value="F26F24.11"/>
    <property type="match status" value="1"/>
</dbReference>
<comment type="caution">
    <text evidence="2">The sequence shown here is derived from an EMBL/GenBank/DDBJ whole genome shotgun (WGS) entry which is preliminary data.</text>
</comment>
<feature type="compositionally biased region" description="Low complexity" evidence="1">
    <location>
        <begin position="116"/>
        <end position="133"/>
    </location>
</feature>